<proteinExistence type="predicted"/>
<dbReference type="Proteomes" id="UP000254716">
    <property type="component" value="Unassembled WGS sequence"/>
</dbReference>
<reference evidence="1 2" key="1">
    <citation type="submission" date="2018-06" db="EMBL/GenBank/DDBJ databases">
        <authorList>
            <consortium name="Pathogen Informatics"/>
            <person name="Doyle S."/>
        </authorList>
    </citation>
    <scope>NUCLEOTIDE SEQUENCE [LARGE SCALE GENOMIC DNA]</scope>
    <source>
        <strain evidence="1 2">NCTC9081</strain>
    </source>
</reference>
<evidence type="ECO:0000313" key="2">
    <source>
        <dbReference type="Proteomes" id="UP000254716"/>
    </source>
</evidence>
<dbReference type="EMBL" id="UGCV01000008">
    <property type="protein sequence ID" value="STJ20005.1"/>
    <property type="molecule type" value="Genomic_DNA"/>
</dbReference>
<organism evidence="1 2">
    <name type="scientific">Escherichia coli</name>
    <dbReference type="NCBI Taxonomy" id="562"/>
    <lineage>
        <taxon>Bacteria</taxon>
        <taxon>Pseudomonadati</taxon>
        <taxon>Pseudomonadota</taxon>
        <taxon>Gammaproteobacteria</taxon>
        <taxon>Enterobacterales</taxon>
        <taxon>Enterobacteriaceae</taxon>
        <taxon>Escherichia</taxon>
    </lineage>
</organism>
<name>A0A376W8U2_ECOLX</name>
<evidence type="ECO:0000313" key="1">
    <source>
        <dbReference type="EMBL" id="STJ20005.1"/>
    </source>
</evidence>
<accession>A0A376W8U2</accession>
<gene>
    <name evidence="1" type="ORF">NCTC9081_05557</name>
</gene>
<sequence length="132" mass="14896">MGSRHDFVERNNFIVLEYKEKDPLYVTLWLKADVTNEHPECVIKDTPEEAVGLEKCKWTINALINHHYKIVAASWQVKNNAARTLVMPVIKENTLTEGNNNHWNLVLPACSTVPIKPNKKNSHLAGTPGAGR</sequence>
<dbReference type="AlphaFoldDB" id="A0A376W8U2"/>
<protein>
    <submittedName>
        <fullName evidence="1">Putative intimin</fullName>
    </submittedName>
</protein>